<name>A0A3D3G0I5_ACIRA</name>
<keyword evidence="7" id="KW-0694">RNA-binding</keyword>
<keyword evidence="4 8" id="KW-0648">Protein biosynthesis</keyword>
<comment type="caution">
    <text evidence="9">The sequence shown here is derived from an EMBL/GenBank/DDBJ whole genome shotgun (WGS) entry which is preliminary data.</text>
</comment>
<dbReference type="GO" id="GO:0003723">
    <property type="term" value="F:RNA binding"/>
    <property type="evidence" value="ECO:0007669"/>
    <property type="project" value="UniProtKB-KW"/>
</dbReference>
<dbReference type="GO" id="GO:0004831">
    <property type="term" value="F:tyrosine-tRNA ligase activity"/>
    <property type="evidence" value="ECO:0007669"/>
    <property type="project" value="UniProtKB-UniRule"/>
</dbReference>
<evidence type="ECO:0000313" key="10">
    <source>
        <dbReference type="Proteomes" id="UP000262257"/>
    </source>
</evidence>
<gene>
    <name evidence="9" type="primary">tyrS</name>
    <name evidence="9" type="ORF">DIC32_08395</name>
</gene>
<evidence type="ECO:0000256" key="1">
    <source>
        <dbReference type="ARBA" id="ARBA00022598"/>
    </source>
</evidence>
<dbReference type="InterPro" id="IPR036986">
    <property type="entry name" value="S4_RNA-bd_sf"/>
</dbReference>
<keyword evidence="3 8" id="KW-0067">ATP-binding</keyword>
<comment type="similarity">
    <text evidence="8">Belongs to the class-I aminoacyl-tRNA synthetase family.</text>
</comment>
<dbReference type="SUPFAM" id="SSF52374">
    <property type="entry name" value="Nucleotidylyl transferase"/>
    <property type="match status" value="1"/>
</dbReference>
<evidence type="ECO:0000256" key="4">
    <source>
        <dbReference type="ARBA" id="ARBA00022917"/>
    </source>
</evidence>
<dbReference type="InterPro" id="IPR002305">
    <property type="entry name" value="aa-tRNA-synth_Ic"/>
</dbReference>
<evidence type="ECO:0000256" key="7">
    <source>
        <dbReference type="PROSITE-ProRule" id="PRU00182"/>
    </source>
</evidence>
<keyword evidence="1 8" id="KW-0436">Ligase</keyword>
<dbReference type="NCBIfam" id="TIGR00234">
    <property type="entry name" value="tyrS"/>
    <property type="match status" value="1"/>
</dbReference>
<keyword evidence="2 8" id="KW-0547">Nucleotide-binding</keyword>
<dbReference type="GO" id="GO:0005829">
    <property type="term" value="C:cytosol"/>
    <property type="evidence" value="ECO:0007669"/>
    <property type="project" value="TreeGrafter"/>
</dbReference>
<dbReference type="SUPFAM" id="SSF55174">
    <property type="entry name" value="Alpha-L RNA-binding motif"/>
    <property type="match status" value="1"/>
</dbReference>
<dbReference type="EC" id="6.1.1.1" evidence="6"/>
<proteinExistence type="inferred from homology"/>
<organism evidence="9 10">
    <name type="scientific">Acinetobacter radioresistens</name>
    <dbReference type="NCBI Taxonomy" id="40216"/>
    <lineage>
        <taxon>Bacteria</taxon>
        <taxon>Pseudomonadati</taxon>
        <taxon>Pseudomonadota</taxon>
        <taxon>Gammaproteobacteria</taxon>
        <taxon>Moraxellales</taxon>
        <taxon>Moraxellaceae</taxon>
        <taxon>Acinetobacter</taxon>
    </lineage>
</organism>
<evidence type="ECO:0000256" key="2">
    <source>
        <dbReference type="ARBA" id="ARBA00022741"/>
    </source>
</evidence>
<dbReference type="PANTHER" id="PTHR11766:SF1">
    <property type="entry name" value="TYROSINE--TRNA LIGASE"/>
    <property type="match status" value="1"/>
</dbReference>
<dbReference type="GO" id="GO:0006437">
    <property type="term" value="P:tyrosyl-tRNA aminoacylation"/>
    <property type="evidence" value="ECO:0007669"/>
    <property type="project" value="UniProtKB-UniRule"/>
</dbReference>
<dbReference type="PANTHER" id="PTHR11766">
    <property type="entry name" value="TYROSYL-TRNA SYNTHETASE"/>
    <property type="match status" value="1"/>
</dbReference>
<dbReference type="Gene3D" id="3.10.290.10">
    <property type="entry name" value="RNA-binding S4 domain"/>
    <property type="match status" value="1"/>
</dbReference>
<dbReference type="Gene3D" id="1.10.240.10">
    <property type="entry name" value="Tyrosyl-Transfer RNA Synthetase"/>
    <property type="match status" value="1"/>
</dbReference>
<dbReference type="Pfam" id="PF00579">
    <property type="entry name" value="tRNA-synt_1b"/>
    <property type="match status" value="1"/>
</dbReference>
<evidence type="ECO:0000256" key="6">
    <source>
        <dbReference type="NCBIfam" id="TIGR00234"/>
    </source>
</evidence>
<evidence type="ECO:0000313" key="9">
    <source>
        <dbReference type="EMBL" id="HCM31549.1"/>
    </source>
</evidence>
<dbReference type="GO" id="GO:0005524">
    <property type="term" value="F:ATP binding"/>
    <property type="evidence" value="ECO:0007669"/>
    <property type="project" value="UniProtKB-KW"/>
</dbReference>
<accession>A0A3D3G0I5</accession>
<dbReference type="AlphaFoldDB" id="A0A3D3G0I5"/>
<evidence type="ECO:0000256" key="5">
    <source>
        <dbReference type="ARBA" id="ARBA00023146"/>
    </source>
</evidence>
<reference evidence="9 10" key="1">
    <citation type="journal article" date="2018" name="Nat. Biotechnol.">
        <title>A standardized bacterial taxonomy based on genome phylogeny substantially revises the tree of life.</title>
        <authorList>
            <person name="Parks D.H."/>
            <person name="Chuvochina M."/>
            <person name="Waite D.W."/>
            <person name="Rinke C."/>
            <person name="Skarshewski A."/>
            <person name="Chaumeil P.A."/>
            <person name="Hugenholtz P."/>
        </authorList>
    </citation>
    <scope>NUCLEOTIDE SEQUENCE [LARGE SCALE GENOMIC DNA]</scope>
    <source>
        <strain evidence="9">UBA10045</strain>
    </source>
</reference>
<sequence length="197" mass="21513">YHQEPQVCITVPILEGLDGVQKMSKSLGNYIGVFDAPGAMYQKVLSMPDSLIERYFELLSFKSMPEIQELLKEMAEGRNPQEIKRILALELVERFHGSEAAANAHKGAGNIITEGELPEGTPEVTISRADFGGEIFIASILRTAGLTKNAAQAKDAVARGAVKVDWEVVDADFSVKENKTYIIQAGKKAIAKVTFTD</sequence>
<evidence type="ECO:0000256" key="3">
    <source>
        <dbReference type="ARBA" id="ARBA00022840"/>
    </source>
</evidence>
<dbReference type="EMBL" id="DPXL01000105">
    <property type="protein sequence ID" value="HCM31549.1"/>
    <property type="molecule type" value="Genomic_DNA"/>
</dbReference>
<feature type="non-terminal residue" evidence="9">
    <location>
        <position position="1"/>
    </location>
</feature>
<dbReference type="InterPro" id="IPR024088">
    <property type="entry name" value="Tyr-tRNA-ligase_bac-type"/>
</dbReference>
<dbReference type="PROSITE" id="PS50889">
    <property type="entry name" value="S4"/>
    <property type="match status" value="1"/>
</dbReference>
<dbReference type="InterPro" id="IPR002307">
    <property type="entry name" value="Tyr-tRNA-ligase"/>
</dbReference>
<evidence type="ECO:0000256" key="8">
    <source>
        <dbReference type="RuleBase" id="RU363036"/>
    </source>
</evidence>
<protein>
    <recommendedName>
        <fullName evidence="6">Tyrosine--tRNA ligase</fullName>
        <ecNumber evidence="6">6.1.1.1</ecNumber>
    </recommendedName>
</protein>
<dbReference type="CDD" id="cd00165">
    <property type="entry name" value="S4"/>
    <property type="match status" value="1"/>
</dbReference>
<dbReference type="Proteomes" id="UP000262257">
    <property type="component" value="Unassembled WGS sequence"/>
</dbReference>
<keyword evidence="5 8" id="KW-0030">Aminoacyl-tRNA synthetase</keyword>